<comment type="caution">
    <text evidence="2">The sequence shown here is derived from an EMBL/GenBank/DDBJ whole genome shotgun (WGS) entry which is preliminary data.</text>
</comment>
<proteinExistence type="predicted"/>
<evidence type="ECO:0000313" key="2">
    <source>
        <dbReference type="EMBL" id="KAF7506609.1"/>
    </source>
</evidence>
<dbReference type="EMBL" id="JAACFV010000083">
    <property type="protein sequence ID" value="KAF7506609.1"/>
    <property type="molecule type" value="Genomic_DNA"/>
</dbReference>
<dbReference type="OrthoDB" id="4369935at2759"/>
<feature type="domain" description="Retrovirus-related Pol polyprotein from transposon TNT 1-94-like beta-barrel" evidence="1">
    <location>
        <begin position="2"/>
        <end position="54"/>
    </location>
</feature>
<dbReference type="AlphaFoldDB" id="A0A8H7AEJ2"/>
<accession>A0A8H7AEJ2</accession>
<reference evidence="2" key="1">
    <citation type="submission" date="2020-02" db="EMBL/GenBank/DDBJ databases">
        <authorList>
            <person name="Palmer J.M."/>
        </authorList>
    </citation>
    <scope>NUCLEOTIDE SEQUENCE</scope>
    <source>
        <strain evidence="2">EPUS1.4</strain>
        <tissue evidence="2">Thallus</tissue>
    </source>
</reference>
<dbReference type="Pfam" id="PF22936">
    <property type="entry name" value="Pol_BBD"/>
    <property type="match status" value="1"/>
</dbReference>
<dbReference type="InterPro" id="IPR054722">
    <property type="entry name" value="PolX-like_BBD"/>
</dbReference>
<name>A0A8H7AEJ2_9EURO</name>
<keyword evidence="3" id="KW-1185">Reference proteome</keyword>
<sequence length="101" mass="11456">MTVRCANGDSTAAEGYSDVLIDLKQKDSNPTTLLVKNVWFVPHLDMNLLSVAELGYDSITTYFNEPYLPSLLFRNKRYLGTIQAINRKFWLSTTGIESESF</sequence>
<evidence type="ECO:0000259" key="1">
    <source>
        <dbReference type="Pfam" id="PF22936"/>
    </source>
</evidence>
<organism evidence="2 3">
    <name type="scientific">Endocarpon pusillum</name>
    <dbReference type="NCBI Taxonomy" id="364733"/>
    <lineage>
        <taxon>Eukaryota</taxon>
        <taxon>Fungi</taxon>
        <taxon>Dikarya</taxon>
        <taxon>Ascomycota</taxon>
        <taxon>Pezizomycotina</taxon>
        <taxon>Eurotiomycetes</taxon>
        <taxon>Chaetothyriomycetidae</taxon>
        <taxon>Verrucariales</taxon>
        <taxon>Verrucariaceae</taxon>
        <taxon>Endocarpon</taxon>
    </lineage>
</organism>
<dbReference type="Proteomes" id="UP000606974">
    <property type="component" value="Unassembled WGS sequence"/>
</dbReference>
<evidence type="ECO:0000313" key="3">
    <source>
        <dbReference type="Proteomes" id="UP000606974"/>
    </source>
</evidence>
<protein>
    <recommendedName>
        <fullName evidence="1">Retrovirus-related Pol polyprotein from transposon TNT 1-94-like beta-barrel domain-containing protein</fullName>
    </recommendedName>
</protein>
<gene>
    <name evidence="2" type="ORF">GJ744_011541</name>
</gene>